<feature type="chain" id="PRO_5037093667" description="Secreted protein" evidence="2">
    <location>
        <begin position="30"/>
        <end position="109"/>
    </location>
</feature>
<feature type="compositionally biased region" description="Basic and acidic residues" evidence="1">
    <location>
        <begin position="33"/>
        <end position="59"/>
    </location>
</feature>
<dbReference type="EMBL" id="BNBT01000253">
    <property type="protein sequence ID" value="GHE99616.1"/>
    <property type="molecule type" value="Genomic_DNA"/>
</dbReference>
<evidence type="ECO:0000256" key="1">
    <source>
        <dbReference type="SAM" id="MobiDB-lite"/>
    </source>
</evidence>
<dbReference type="AlphaFoldDB" id="A0A919AD20"/>
<proteinExistence type="predicted"/>
<keyword evidence="4" id="KW-1185">Reference proteome</keyword>
<organism evidence="3 4">
    <name type="scientific">Streptomyces longispororuber</name>
    <dbReference type="NCBI Taxonomy" id="68230"/>
    <lineage>
        <taxon>Bacteria</taxon>
        <taxon>Bacillati</taxon>
        <taxon>Actinomycetota</taxon>
        <taxon>Actinomycetes</taxon>
        <taxon>Kitasatosporales</taxon>
        <taxon>Streptomycetaceae</taxon>
        <taxon>Streptomyces</taxon>
    </lineage>
</organism>
<feature type="signal peptide" evidence="2">
    <location>
        <begin position="1"/>
        <end position="29"/>
    </location>
</feature>
<accession>A0A919AD20</accession>
<feature type="compositionally biased region" description="Acidic residues" evidence="1">
    <location>
        <begin position="60"/>
        <end position="80"/>
    </location>
</feature>
<protein>
    <recommendedName>
        <fullName evidence="5">Secreted protein</fullName>
    </recommendedName>
</protein>
<dbReference type="Proteomes" id="UP000608024">
    <property type="component" value="Unassembled WGS sequence"/>
</dbReference>
<evidence type="ECO:0000256" key="2">
    <source>
        <dbReference type="SAM" id="SignalP"/>
    </source>
</evidence>
<reference evidence="3" key="2">
    <citation type="submission" date="2020-09" db="EMBL/GenBank/DDBJ databases">
        <authorList>
            <person name="Sun Q."/>
            <person name="Ohkuma M."/>
        </authorList>
    </citation>
    <scope>NUCLEOTIDE SEQUENCE</scope>
    <source>
        <strain evidence="3">JCM 4784</strain>
    </source>
</reference>
<gene>
    <name evidence="3" type="ORF">GCM10018785_74010</name>
</gene>
<evidence type="ECO:0008006" key="5">
    <source>
        <dbReference type="Google" id="ProtNLM"/>
    </source>
</evidence>
<feature type="region of interest" description="Disordered" evidence="1">
    <location>
        <begin position="25"/>
        <end position="88"/>
    </location>
</feature>
<evidence type="ECO:0000313" key="4">
    <source>
        <dbReference type="Proteomes" id="UP000608024"/>
    </source>
</evidence>
<keyword evidence="2" id="KW-0732">Signal</keyword>
<reference evidence="3" key="1">
    <citation type="journal article" date="2014" name="Int. J. Syst. Evol. Microbiol.">
        <title>Complete genome sequence of Corynebacterium casei LMG S-19264T (=DSM 44701T), isolated from a smear-ripened cheese.</title>
        <authorList>
            <consortium name="US DOE Joint Genome Institute (JGI-PGF)"/>
            <person name="Walter F."/>
            <person name="Albersmeier A."/>
            <person name="Kalinowski J."/>
            <person name="Ruckert C."/>
        </authorList>
    </citation>
    <scope>NUCLEOTIDE SEQUENCE</scope>
    <source>
        <strain evidence="3">JCM 4784</strain>
    </source>
</reference>
<name>A0A919AD20_9ACTN</name>
<sequence length="109" mass="11661">MLMTHTKRITTVLCSIALSAAVLGGTAAAAEPPPRDTKTVADLDDDLPLRDDLQLRDDDPPLEDDAADMDDVDDLDEADPGPDNKDCEKKVGLKLLGIPLLDLLIPGRC</sequence>
<comment type="caution">
    <text evidence="3">The sequence shown here is derived from an EMBL/GenBank/DDBJ whole genome shotgun (WGS) entry which is preliminary data.</text>
</comment>
<evidence type="ECO:0000313" key="3">
    <source>
        <dbReference type="EMBL" id="GHE99616.1"/>
    </source>
</evidence>